<comment type="caution">
    <text evidence="4">The sequence shown here is derived from an EMBL/GenBank/DDBJ whole genome shotgun (WGS) entry which is preliminary data.</text>
</comment>
<reference evidence="4" key="1">
    <citation type="submission" date="2020-05" db="EMBL/GenBank/DDBJ databases">
        <title>Phylogenomic resolution of chytrid fungi.</title>
        <authorList>
            <person name="Stajich J.E."/>
            <person name="Amses K."/>
            <person name="Simmons R."/>
            <person name="Seto K."/>
            <person name="Myers J."/>
            <person name="Bonds A."/>
            <person name="Quandt C.A."/>
            <person name="Barry K."/>
            <person name="Liu P."/>
            <person name="Grigoriev I."/>
            <person name="Longcore J.E."/>
            <person name="James T.Y."/>
        </authorList>
    </citation>
    <scope>NUCLEOTIDE SEQUENCE</scope>
    <source>
        <strain evidence="4">JEL0379</strain>
    </source>
</reference>
<accession>A0AAD5TK70</accession>
<dbReference type="InterPro" id="IPR005135">
    <property type="entry name" value="Endo/exonuclease/phosphatase"/>
</dbReference>
<evidence type="ECO:0000313" key="5">
    <source>
        <dbReference type="Proteomes" id="UP001212152"/>
    </source>
</evidence>
<gene>
    <name evidence="4" type="ORF">HDU87_006951</name>
</gene>
<evidence type="ECO:0000259" key="2">
    <source>
        <dbReference type="Pfam" id="PF03372"/>
    </source>
</evidence>
<name>A0AAD5TK70_9FUNG</name>
<dbReference type="AlphaFoldDB" id="A0AAD5TK70"/>
<dbReference type="GO" id="GO:0003824">
    <property type="term" value="F:catalytic activity"/>
    <property type="evidence" value="ECO:0007669"/>
    <property type="project" value="InterPro"/>
</dbReference>
<feature type="domain" description="Polysaccharide lyase 14" evidence="3">
    <location>
        <begin position="378"/>
        <end position="583"/>
    </location>
</feature>
<evidence type="ECO:0000313" key="4">
    <source>
        <dbReference type="EMBL" id="KAJ3174702.1"/>
    </source>
</evidence>
<dbReference type="Proteomes" id="UP001212152">
    <property type="component" value="Unassembled WGS sequence"/>
</dbReference>
<evidence type="ECO:0000259" key="3">
    <source>
        <dbReference type="Pfam" id="PF21294"/>
    </source>
</evidence>
<dbReference type="Gene3D" id="3.60.10.10">
    <property type="entry name" value="Endonuclease/exonuclease/phosphatase"/>
    <property type="match status" value="1"/>
</dbReference>
<dbReference type="Pfam" id="PF21294">
    <property type="entry name" value="Polysacc_lyase_14"/>
    <property type="match status" value="1"/>
</dbReference>
<evidence type="ECO:0000256" key="1">
    <source>
        <dbReference type="SAM" id="MobiDB-lite"/>
    </source>
</evidence>
<dbReference type="InterPro" id="IPR036691">
    <property type="entry name" value="Endo/exonu/phosph_ase_sf"/>
</dbReference>
<feature type="domain" description="Endonuclease/exonuclease/phosphatase" evidence="2">
    <location>
        <begin position="7"/>
        <end position="212"/>
    </location>
</feature>
<dbReference type="PANTHER" id="PTHR40124:SF1">
    <property type="entry name" value="DISAGGREGATASE RELATED REPEAT PROTEIN"/>
    <property type="match status" value="1"/>
</dbReference>
<protein>
    <recommendedName>
        <fullName evidence="6">Endonuclease/exonuclease/phosphatase domain-containing protein</fullName>
    </recommendedName>
</protein>
<sequence length="589" mass="63862">MPAVSVLTWNVNASTDRRDDRLAALCAIIRDLNPDVVCLQEVMSSTLDVIQGLLAAGQEVKYSTLDEIQGRLAAGQYHHSGFRQNTTGLQTVIFVRKDLLLSFETIDLSGRMKRTCVIARCHPPYPTVASCHLESFNHNASQRSEQIKEIQKALESESRVVLCGDMNFTQPHEKFLPPLEDVGPDEYTYDSVRNTSIKDKFRTRLDRLYIKGMDKGQSRLVGTEPRDVKALKHASIIKQPVVLKAKMQLLARLWSPLFGVLLFALLLSALPSASAQSCNEDIGCGAGCQYACPFGFPCQAGGDCLSTSCTGGFCDSGSTSSSQKQKGSGSSSSSSSTASNNAFELPTFAAGIDALNIVHSTYGEELRSVVPDPAGGRDKVMKVLYPANSYNPSGTPIGGTGFYAQPADISAATTVSLEYLIYFPKGFNFVKGGKLPGMYGGRESCSGGDPATDCFSTRYMFRKNGAGEIYLYVDATTQVSAFCSIPPLTVCNGAYGNSIGRGSFTWATGKWQSVLQRITLNTPGKNDGRVQVFYNGQSVVDFDQVSWRNENSVGFIGVEFETFFGGADSTWATPTDQSVYFKGISLSWE</sequence>
<keyword evidence="5" id="KW-1185">Reference proteome</keyword>
<dbReference type="SUPFAM" id="SSF56219">
    <property type="entry name" value="DNase I-like"/>
    <property type="match status" value="1"/>
</dbReference>
<evidence type="ECO:0008006" key="6">
    <source>
        <dbReference type="Google" id="ProtNLM"/>
    </source>
</evidence>
<proteinExistence type="predicted"/>
<organism evidence="4 5">
    <name type="scientific">Geranomyces variabilis</name>
    <dbReference type="NCBI Taxonomy" id="109894"/>
    <lineage>
        <taxon>Eukaryota</taxon>
        <taxon>Fungi</taxon>
        <taxon>Fungi incertae sedis</taxon>
        <taxon>Chytridiomycota</taxon>
        <taxon>Chytridiomycota incertae sedis</taxon>
        <taxon>Chytridiomycetes</taxon>
        <taxon>Spizellomycetales</taxon>
        <taxon>Powellomycetaceae</taxon>
        <taxon>Geranomyces</taxon>
    </lineage>
</organism>
<feature type="region of interest" description="Disordered" evidence="1">
    <location>
        <begin position="318"/>
        <end position="337"/>
    </location>
</feature>
<dbReference type="Pfam" id="PF03372">
    <property type="entry name" value="Exo_endo_phos"/>
    <property type="match status" value="1"/>
</dbReference>
<dbReference type="Gene3D" id="2.60.120.200">
    <property type="match status" value="1"/>
</dbReference>
<dbReference type="PANTHER" id="PTHR40124">
    <property type="match status" value="1"/>
</dbReference>
<dbReference type="InterPro" id="IPR048958">
    <property type="entry name" value="Polysacc_lyase_14"/>
</dbReference>
<dbReference type="EMBL" id="JADGJQ010000061">
    <property type="protein sequence ID" value="KAJ3174702.1"/>
    <property type="molecule type" value="Genomic_DNA"/>
</dbReference>